<feature type="compositionally biased region" description="Low complexity" evidence="1">
    <location>
        <begin position="22"/>
        <end position="41"/>
    </location>
</feature>
<dbReference type="EMBL" id="JBHSKX010000001">
    <property type="protein sequence ID" value="MFC5366937.1"/>
    <property type="molecule type" value="Genomic_DNA"/>
</dbReference>
<protein>
    <submittedName>
        <fullName evidence="2">Transcriptional initiation protein Tat</fullName>
    </submittedName>
</protein>
<evidence type="ECO:0000313" key="2">
    <source>
        <dbReference type="EMBL" id="MFC5366937.1"/>
    </source>
</evidence>
<dbReference type="AlphaFoldDB" id="A0ABD5RAH3"/>
<dbReference type="RefSeq" id="WP_227227731.1">
    <property type="nucleotide sequence ID" value="NZ_JAJCVJ010000001.1"/>
</dbReference>
<keyword evidence="3" id="KW-1185">Reference proteome</keyword>
<comment type="caution">
    <text evidence="2">The sequence shown here is derived from an EMBL/GenBank/DDBJ whole genome shotgun (WGS) entry which is preliminary data.</text>
</comment>
<proteinExistence type="predicted"/>
<organism evidence="2 3">
    <name type="scientific">Salinirubrum litoreum</name>
    <dbReference type="NCBI Taxonomy" id="1126234"/>
    <lineage>
        <taxon>Archaea</taxon>
        <taxon>Methanobacteriati</taxon>
        <taxon>Methanobacteriota</taxon>
        <taxon>Stenosarchaea group</taxon>
        <taxon>Halobacteria</taxon>
        <taxon>Halobacteriales</taxon>
        <taxon>Haloferacaceae</taxon>
        <taxon>Salinirubrum</taxon>
    </lineage>
</organism>
<sequence>MRRRALLTALTAGVAGLGGCLGPAQTASGPRRAPDAPASAPRESDPGPVLVISDFRTEADDGGGVRAVVVVSNRAESARTTTVTGTLRFDGEEYVRTAERTVPAGGTSQVVFTYDVPYEAFQRNGAFVPSLD</sequence>
<dbReference type="PROSITE" id="PS51257">
    <property type="entry name" value="PROKAR_LIPOPROTEIN"/>
    <property type="match status" value="1"/>
</dbReference>
<gene>
    <name evidence="2" type="ORF">ACFPJ5_08285</name>
</gene>
<reference evidence="2 3" key="1">
    <citation type="journal article" date="2019" name="Int. J. Syst. Evol. Microbiol.">
        <title>The Global Catalogue of Microorganisms (GCM) 10K type strain sequencing project: providing services to taxonomists for standard genome sequencing and annotation.</title>
        <authorList>
            <consortium name="The Broad Institute Genomics Platform"/>
            <consortium name="The Broad Institute Genome Sequencing Center for Infectious Disease"/>
            <person name="Wu L."/>
            <person name="Ma J."/>
        </authorList>
    </citation>
    <scope>NUCLEOTIDE SEQUENCE [LARGE SCALE GENOMIC DNA]</scope>
    <source>
        <strain evidence="2 3">CGMCC 1.12237</strain>
    </source>
</reference>
<evidence type="ECO:0000313" key="3">
    <source>
        <dbReference type="Proteomes" id="UP001596201"/>
    </source>
</evidence>
<feature type="region of interest" description="Disordered" evidence="1">
    <location>
        <begin position="21"/>
        <end position="48"/>
    </location>
</feature>
<dbReference type="Proteomes" id="UP001596201">
    <property type="component" value="Unassembled WGS sequence"/>
</dbReference>
<name>A0ABD5RAH3_9EURY</name>
<evidence type="ECO:0000256" key="1">
    <source>
        <dbReference type="SAM" id="MobiDB-lite"/>
    </source>
</evidence>
<accession>A0ABD5RAH3</accession>